<evidence type="ECO:0000313" key="7">
    <source>
        <dbReference type="EMBL" id="KAH9376198.1"/>
    </source>
</evidence>
<dbReference type="InterPro" id="IPR006186">
    <property type="entry name" value="Ser/Thr-sp_prot-phosphatase"/>
</dbReference>
<name>A0A9J6GCM5_HAELO</name>
<dbReference type="AlphaFoldDB" id="A0A9J6GCM5"/>
<protein>
    <recommendedName>
        <fullName evidence="2">protein-serine/threonine phosphatase</fullName>
        <ecNumber evidence="2">3.1.3.16</ecNumber>
    </recommendedName>
</protein>
<keyword evidence="8" id="KW-1185">Reference proteome</keyword>
<evidence type="ECO:0000256" key="5">
    <source>
        <dbReference type="ARBA" id="ARBA00023211"/>
    </source>
</evidence>
<keyword evidence="3" id="KW-0479">Metal-binding</keyword>
<dbReference type="InterPro" id="IPR004843">
    <property type="entry name" value="Calcineurin-like_PHP"/>
</dbReference>
<keyword evidence="4" id="KW-0378">Hydrolase</keyword>
<comment type="caution">
    <text evidence="7">The sequence shown here is derived from an EMBL/GenBank/DDBJ whole genome shotgun (WGS) entry which is preliminary data.</text>
</comment>
<sequence length="314" mass="34765">MAAIPTTTARKCVPTARPPESAANRCFEFKSLCFKARELLALEANLQTLQSPVTMRGQFSDLMELVKVGGGGPGMNHAFPGDPVDRGLHSVESSLLLLALKVRYPTGVTLLKGDHESRHITQVFGFYDEFFRKHRPPTVLRYCTDVFGFLPISALVHAMVLSVLGGLSPSIQTLDRIRPVEPILKVSSTGPTCHPLWTYSEEIGGWNASRRGAGCVLASEDLSEFTCINNLDLICRVHRLPKAGSQWHFEKSLVTVFSGPVYLCVCFCIDAIFELNVNQTSSTTTTTRPHSIRSGNPVKTKTKTRIRMLLYLNW</sequence>
<gene>
    <name evidence="7" type="ORF">HPB48_009778</name>
</gene>
<dbReference type="InterPro" id="IPR047129">
    <property type="entry name" value="PPA2-like"/>
</dbReference>
<dbReference type="PRINTS" id="PR00114">
    <property type="entry name" value="STPHPHTASE"/>
</dbReference>
<evidence type="ECO:0000256" key="1">
    <source>
        <dbReference type="ARBA" id="ARBA00001936"/>
    </source>
</evidence>
<organism evidence="7 8">
    <name type="scientific">Haemaphysalis longicornis</name>
    <name type="common">Bush tick</name>
    <dbReference type="NCBI Taxonomy" id="44386"/>
    <lineage>
        <taxon>Eukaryota</taxon>
        <taxon>Metazoa</taxon>
        <taxon>Ecdysozoa</taxon>
        <taxon>Arthropoda</taxon>
        <taxon>Chelicerata</taxon>
        <taxon>Arachnida</taxon>
        <taxon>Acari</taxon>
        <taxon>Parasitiformes</taxon>
        <taxon>Ixodida</taxon>
        <taxon>Ixodoidea</taxon>
        <taxon>Ixodidae</taxon>
        <taxon>Haemaphysalinae</taxon>
        <taxon>Haemaphysalis</taxon>
    </lineage>
</organism>
<evidence type="ECO:0000259" key="6">
    <source>
        <dbReference type="SMART" id="SM00156"/>
    </source>
</evidence>
<proteinExistence type="predicted"/>
<accession>A0A9J6GCM5</accession>
<reference evidence="7 8" key="1">
    <citation type="journal article" date="2020" name="Cell">
        <title>Large-Scale Comparative Analyses of Tick Genomes Elucidate Their Genetic Diversity and Vector Capacities.</title>
        <authorList>
            <consortium name="Tick Genome and Microbiome Consortium (TIGMIC)"/>
            <person name="Jia N."/>
            <person name="Wang J."/>
            <person name="Shi W."/>
            <person name="Du L."/>
            <person name="Sun Y."/>
            <person name="Zhan W."/>
            <person name="Jiang J.F."/>
            <person name="Wang Q."/>
            <person name="Zhang B."/>
            <person name="Ji P."/>
            <person name="Bell-Sakyi L."/>
            <person name="Cui X.M."/>
            <person name="Yuan T.T."/>
            <person name="Jiang B.G."/>
            <person name="Yang W.F."/>
            <person name="Lam T.T."/>
            <person name="Chang Q.C."/>
            <person name="Ding S.J."/>
            <person name="Wang X.J."/>
            <person name="Zhu J.G."/>
            <person name="Ruan X.D."/>
            <person name="Zhao L."/>
            <person name="Wei J.T."/>
            <person name="Ye R.Z."/>
            <person name="Que T.C."/>
            <person name="Du C.H."/>
            <person name="Zhou Y.H."/>
            <person name="Cheng J.X."/>
            <person name="Dai P.F."/>
            <person name="Guo W.B."/>
            <person name="Han X.H."/>
            <person name="Huang E.J."/>
            <person name="Li L.F."/>
            <person name="Wei W."/>
            <person name="Gao Y.C."/>
            <person name="Liu J.Z."/>
            <person name="Shao H.Z."/>
            <person name="Wang X."/>
            <person name="Wang C.C."/>
            <person name="Yang T.C."/>
            <person name="Huo Q.B."/>
            <person name="Li W."/>
            <person name="Chen H.Y."/>
            <person name="Chen S.E."/>
            <person name="Zhou L.G."/>
            <person name="Ni X.B."/>
            <person name="Tian J.H."/>
            <person name="Sheng Y."/>
            <person name="Liu T."/>
            <person name="Pan Y.S."/>
            <person name="Xia L.Y."/>
            <person name="Li J."/>
            <person name="Zhao F."/>
            <person name="Cao W.C."/>
        </authorList>
    </citation>
    <scope>NUCLEOTIDE SEQUENCE [LARGE SCALE GENOMIC DNA]</scope>
    <source>
        <strain evidence="7">HaeL-2018</strain>
    </source>
</reference>
<dbReference type="GO" id="GO:0004722">
    <property type="term" value="F:protein serine/threonine phosphatase activity"/>
    <property type="evidence" value="ECO:0007669"/>
    <property type="project" value="UniProtKB-EC"/>
</dbReference>
<evidence type="ECO:0000256" key="3">
    <source>
        <dbReference type="ARBA" id="ARBA00022723"/>
    </source>
</evidence>
<dbReference type="VEuPathDB" id="VectorBase:HLOH_057759"/>
<dbReference type="SMART" id="SM00156">
    <property type="entry name" value="PP2Ac"/>
    <property type="match status" value="1"/>
</dbReference>
<dbReference type="Proteomes" id="UP000821853">
    <property type="component" value="Chromosome 5"/>
</dbReference>
<evidence type="ECO:0000256" key="4">
    <source>
        <dbReference type="ARBA" id="ARBA00022801"/>
    </source>
</evidence>
<dbReference type="Pfam" id="PF00149">
    <property type="entry name" value="Metallophos"/>
    <property type="match status" value="1"/>
</dbReference>
<dbReference type="EMBL" id="JABSTR010000007">
    <property type="protein sequence ID" value="KAH9376198.1"/>
    <property type="molecule type" value="Genomic_DNA"/>
</dbReference>
<keyword evidence="5" id="KW-0464">Manganese</keyword>
<feature type="domain" description="Serine/threonine specific protein phosphatases" evidence="6">
    <location>
        <begin position="28"/>
        <end position="296"/>
    </location>
</feature>
<dbReference type="EC" id="3.1.3.16" evidence="2"/>
<dbReference type="SUPFAM" id="SSF56300">
    <property type="entry name" value="Metallo-dependent phosphatases"/>
    <property type="match status" value="1"/>
</dbReference>
<evidence type="ECO:0000256" key="2">
    <source>
        <dbReference type="ARBA" id="ARBA00013081"/>
    </source>
</evidence>
<dbReference type="PANTHER" id="PTHR45619">
    <property type="entry name" value="SERINE/THREONINE-PROTEIN PHOSPHATASE PP2A-RELATED"/>
    <property type="match status" value="1"/>
</dbReference>
<comment type="cofactor">
    <cofactor evidence="1">
        <name>Mn(2+)</name>
        <dbReference type="ChEBI" id="CHEBI:29035"/>
    </cofactor>
</comment>
<dbReference type="OrthoDB" id="1930084at2759"/>
<dbReference type="InterPro" id="IPR029052">
    <property type="entry name" value="Metallo-depent_PP-like"/>
</dbReference>
<evidence type="ECO:0000313" key="8">
    <source>
        <dbReference type="Proteomes" id="UP000821853"/>
    </source>
</evidence>
<dbReference type="Gene3D" id="3.60.21.10">
    <property type="match status" value="1"/>
</dbReference>
<dbReference type="GO" id="GO:0046872">
    <property type="term" value="F:metal ion binding"/>
    <property type="evidence" value="ECO:0007669"/>
    <property type="project" value="UniProtKB-KW"/>
</dbReference>